<protein>
    <submittedName>
        <fullName evidence="2">Uncharacterized protein</fullName>
    </submittedName>
</protein>
<feature type="region of interest" description="Disordered" evidence="1">
    <location>
        <begin position="1"/>
        <end position="24"/>
    </location>
</feature>
<evidence type="ECO:0000256" key="1">
    <source>
        <dbReference type="SAM" id="MobiDB-lite"/>
    </source>
</evidence>
<evidence type="ECO:0000313" key="3">
    <source>
        <dbReference type="Proteomes" id="UP001218218"/>
    </source>
</evidence>
<proteinExistence type="predicted"/>
<dbReference type="AlphaFoldDB" id="A0AAD6ZP63"/>
<keyword evidence="3" id="KW-1185">Reference proteome</keyword>
<feature type="compositionally biased region" description="Low complexity" evidence="1">
    <location>
        <begin position="1"/>
        <end position="23"/>
    </location>
</feature>
<accession>A0AAD6ZP63</accession>
<sequence>MTSFTPVAPGAASAPVAAPPASSDGNVPMATPLSASLMCRPCPAQTAAALHNLVLVLGAGTHAPAASPDADAPAASSVTPAAVPHLGFQTRGPWVAGVLFLVVSTGPLTHIPEDPVPEGFEPLWYCITGGKHIGVTIHNSLVMATVVGVSRSSMKSYKTQALAVAAFNEMLQFNLMQVLA</sequence>
<dbReference type="Proteomes" id="UP001218218">
    <property type="component" value="Unassembled WGS sequence"/>
</dbReference>
<reference evidence="2" key="1">
    <citation type="submission" date="2023-03" db="EMBL/GenBank/DDBJ databases">
        <title>Massive genome expansion in bonnet fungi (Mycena s.s.) driven by repeated elements and novel gene families across ecological guilds.</title>
        <authorList>
            <consortium name="Lawrence Berkeley National Laboratory"/>
            <person name="Harder C.B."/>
            <person name="Miyauchi S."/>
            <person name="Viragh M."/>
            <person name="Kuo A."/>
            <person name="Thoen E."/>
            <person name="Andreopoulos B."/>
            <person name="Lu D."/>
            <person name="Skrede I."/>
            <person name="Drula E."/>
            <person name="Henrissat B."/>
            <person name="Morin E."/>
            <person name="Kohler A."/>
            <person name="Barry K."/>
            <person name="LaButti K."/>
            <person name="Morin E."/>
            <person name="Salamov A."/>
            <person name="Lipzen A."/>
            <person name="Mereny Z."/>
            <person name="Hegedus B."/>
            <person name="Baldrian P."/>
            <person name="Stursova M."/>
            <person name="Weitz H."/>
            <person name="Taylor A."/>
            <person name="Grigoriev I.V."/>
            <person name="Nagy L.G."/>
            <person name="Martin F."/>
            <person name="Kauserud H."/>
        </authorList>
    </citation>
    <scope>NUCLEOTIDE SEQUENCE</scope>
    <source>
        <strain evidence="2">CBHHK002</strain>
    </source>
</reference>
<name>A0AAD6ZP63_9AGAR</name>
<dbReference type="EMBL" id="JARIHO010000034">
    <property type="protein sequence ID" value="KAJ7333269.1"/>
    <property type="molecule type" value="Genomic_DNA"/>
</dbReference>
<evidence type="ECO:0000313" key="2">
    <source>
        <dbReference type="EMBL" id="KAJ7333269.1"/>
    </source>
</evidence>
<comment type="caution">
    <text evidence="2">The sequence shown here is derived from an EMBL/GenBank/DDBJ whole genome shotgun (WGS) entry which is preliminary data.</text>
</comment>
<organism evidence="2 3">
    <name type="scientific">Mycena albidolilacea</name>
    <dbReference type="NCBI Taxonomy" id="1033008"/>
    <lineage>
        <taxon>Eukaryota</taxon>
        <taxon>Fungi</taxon>
        <taxon>Dikarya</taxon>
        <taxon>Basidiomycota</taxon>
        <taxon>Agaricomycotina</taxon>
        <taxon>Agaricomycetes</taxon>
        <taxon>Agaricomycetidae</taxon>
        <taxon>Agaricales</taxon>
        <taxon>Marasmiineae</taxon>
        <taxon>Mycenaceae</taxon>
        <taxon>Mycena</taxon>
    </lineage>
</organism>
<gene>
    <name evidence="2" type="ORF">DFH08DRAFT_814383</name>
</gene>